<dbReference type="Pfam" id="PF04966">
    <property type="entry name" value="OprB"/>
    <property type="match status" value="1"/>
</dbReference>
<evidence type="ECO:0000256" key="2">
    <source>
        <dbReference type="RuleBase" id="RU363072"/>
    </source>
</evidence>
<comment type="similarity">
    <text evidence="1 2">Belongs to the OprB family.</text>
</comment>
<reference evidence="3" key="1">
    <citation type="submission" date="2020-04" db="EMBL/GenBank/DDBJ databases">
        <authorList>
            <person name="Sombolestani A."/>
        </authorList>
    </citation>
    <scope>NUCLEOTIDE SEQUENCE</scope>
    <source>
        <strain evidence="3">R71697</strain>
    </source>
</reference>
<sequence length="439" mass="48826">MPLGLLNFGKEQVPPIMVPEAVLINPWGIKTWLQRKGINILVDNTNEFGAALTSPTPRLGLKKGSSNTGQVGYLTNIDWEHLAGIGGFLTHTAMVSRYGIPASPMFGDQLSHSQEIYGGGGNVVLHLVYFYGEETLGHGRFDVAGGRIPLLLDFMANFAVTCTFMNNAFCGNPNAIADNTTHSSWADASWGGRMRWRPTDHIYFQTGAYLSQEGIYGNVQFRTGFKFNGADINGVAVPLEFGWEPILNHGNLPGHYKVGYILDTADHHDNYYDGDGGAFARSGKTPRINHGSWSAYMQVDQMIWHHPHHREDAGVIIFGNFVANSERTQTRAQQYEAGIIDRGFWVSRPQDTLGFAFAYDRVSGPISRSQQIQIQNGLPLLGGAYGIQKYAIVLELVYQYRLMRGVFLSPDVQYFFRPNAEKHLKNAVMVGFKSHVEIF</sequence>
<dbReference type="PANTHER" id="PTHR37944:SF1">
    <property type="entry name" value="PORIN B"/>
    <property type="match status" value="1"/>
</dbReference>
<name>A0A9Q2FPF4_GLUJA</name>
<dbReference type="InterPro" id="IPR052932">
    <property type="entry name" value="OprB_Porin"/>
</dbReference>
<dbReference type="EMBL" id="JABCQN010000010">
    <property type="protein sequence ID" value="MBF0871970.1"/>
    <property type="molecule type" value="Genomic_DNA"/>
</dbReference>
<accession>A0A9Q2FPF4</accession>
<dbReference type="GO" id="GO:0015288">
    <property type="term" value="F:porin activity"/>
    <property type="evidence" value="ECO:0007669"/>
    <property type="project" value="InterPro"/>
</dbReference>
<dbReference type="AlphaFoldDB" id="A0A9Q2FPF4"/>
<dbReference type="GO" id="GO:0008643">
    <property type="term" value="P:carbohydrate transport"/>
    <property type="evidence" value="ECO:0007669"/>
    <property type="project" value="InterPro"/>
</dbReference>
<dbReference type="Proteomes" id="UP000661006">
    <property type="component" value="Unassembled WGS sequence"/>
</dbReference>
<dbReference type="Gene3D" id="2.40.160.180">
    <property type="entry name" value="Carbohydrate-selective porin OprB"/>
    <property type="match status" value="1"/>
</dbReference>
<reference evidence="3" key="2">
    <citation type="submission" date="2020-11" db="EMBL/GenBank/DDBJ databases">
        <title>Description of novel Gluconobacter species.</title>
        <authorList>
            <person name="Cleenwerck I."/>
            <person name="Cnockaert M."/>
            <person name="Borremans W."/>
            <person name="Wieme A.D."/>
            <person name="De Vuyst L."/>
            <person name="Vandamme P."/>
        </authorList>
    </citation>
    <scope>NUCLEOTIDE SEQUENCE</scope>
    <source>
        <strain evidence="3">R71697</strain>
    </source>
</reference>
<proteinExistence type="inferred from homology"/>
<organism evidence="3 4">
    <name type="scientific">Gluconobacter japonicus</name>
    <dbReference type="NCBI Taxonomy" id="376620"/>
    <lineage>
        <taxon>Bacteria</taxon>
        <taxon>Pseudomonadati</taxon>
        <taxon>Pseudomonadota</taxon>
        <taxon>Alphaproteobacteria</taxon>
        <taxon>Acetobacterales</taxon>
        <taxon>Acetobacteraceae</taxon>
        <taxon>Gluconobacter</taxon>
    </lineage>
</organism>
<evidence type="ECO:0000313" key="3">
    <source>
        <dbReference type="EMBL" id="MBF0871970.1"/>
    </source>
</evidence>
<evidence type="ECO:0000313" key="4">
    <source>
        <dbReference type="Proteomes" id="UP000661006"/>
    </source>
</evidence>
<dbReference type="PANTHER" id="PTHR37944">
    <property type="entry name" value="PORIN B"/>
    <property type="match status" value="1"/>
</dbReference>
<protein>
    <submittedName>
        <fullName evidence="3">Carbohydrate porin</fullName>
    </submittedName>
</protein>
<gene>
    <name evidence="3" type="ORF">HKD32_14155</name>
</gene>
<dbReference type="InterPro" id="IPR007049">
    <property type="entry name" value="Carb-sel_porin_OprB"/>
</dbReference>
<dbReference type="InterPro" id="IPR038673">
    <property type="entry name" value="OprB_sf"/>
</dbReference>
<comment type="caution">
    <text evidence="3">The sequence shown here is derived from an EMBL/GenBank/DDBJ whole genome shotgun (WGS) entry which is preliminary data.</text>
</comment>
<dbReference type="GO" id="GO:0016020">
    <property type="term" value="C:membrane"/>
    <property type="evidence" value="ECO:0007669"/>
    <property type="project" value="InterPro"/>
</dbReference>
<evidence type="ECO:0000256" key="1">
    <source>
        <dbReference type="ARBA" id="ARBA00008769"/>
    </source>
</evidence>